<reference evidence="2 3" key="1">
    <citation type="journal article" date="2018" name="PLoS Genet.">
        <title>Population sequencing reveals clonal diversity and ancestral inbreeding in the grapevine cultivar Chardonnay.</title>
        <authorList>
            <person name="Roach M.J."/>
            <person name="Johnson D.L."/>
            <person name="Bohlmann J."/>
            <person name="van Vuuren H.J."/>
            <person name="Jones S.J."/>
            <person name="Pretorius I.S."/>
            <person name="Schmidt S.A."/>
            <person name="Borneman A.R."/>
        </authorList>
    </citation>
    <scope>NUCLEOTIDE SEQUENCE [LARGE SCALE GENOMIC DNA]</scope>
    <source>
        <strain evidence="3">cv. Chardonnay</strain>
        <tissue evidence="2">Leaf</tissue>
    </source>
</reference>
<dbReference type="PANTHER" id="PTHR22840:SF12">
    <property type="entry name" value="WD REPEAT-CONTAINING PROTEIN 36"/>
    <property type="match status" value="1"/>
</dbReference>
<comment type="caution">
    <text evidence="2">The sequence shown here is derived from an EMBL/GenBank/DDBJ whole genome shotgun (WGS) entry which is preliminary data.</text>
</comment>
<gene>
    <name evidence="2" type="primary">VvCHDh000004_456</name>
    <name evidence="2" type="ORF">CK203_074879</name>
</gene>
<keyword evidence="1" id="KW-0472">Membrane</keyword>
<dbReference type="AlphaFoldDB" id="A0A438DEB0"/>
<protein>
    <submittedName>
        <fullName evidence="2">Putative ribonuclease H protein</fullName>
    </submittedName>
</protein>
<evidence type="ECO:0000256" key="1">
    <source>
        <dbReference type="SAM" id="Phobius"/>
    </source>
</evidence>
<sequence length="399" mass="46396">MEGKIHLVKWEVVCTDKDKGGLGLRKLAMLNKALLGKWIWRYACDKDNLWKQVIKVKYGQEGLGWRPKKANGAVGVGVWKEIWKESEWCWDNMIFRVGKGNTIRFWTDVWCSESALSHCFPHLWGHKPSLEEDSVLWRQGRSGQFRVKEAYSLLAKSDEQAFLQEAFGWQGCQLKLLFSRGRRRGGRCLLWIDFKEEDCNFQIVASCVDVRRKCKSYPYTLYSDGQPLVASGGSSGVISIWNLEKRRLQSVIRKYEFNINIVEGERFICGFLTQVMGSSSSSLQKWAQCSSTLHKVMMVDSAFLFRDFCCIPAYLPFLILIFFFLYSFYANGRHVLSAGQDRAFRLFSVIQDQQSRELSQRHVTKRAKKLRVKEEEIKLKPVIAFDFGTILLYEQFFMH</sequence>
<name>A0A438DEB0_VITVI</name>
<dbReference type="EMBL" id="QGNW01001665">
    <property type="protein sequence ID" value="RVW33768.1"/>
    <property type="molecule type" value="Genomic_DNA"/>
</dbReference>
<dbReference type="SUPFAM" id="SSF50978">
    <property type="entry name" value="WD40 repeat-like"/>
    <property type="match status" value="1"/>
</dbReference>
<dbReference type="InterPro" id="IPR015943">
    <property type="entry name" value="WD40/YVTN_repeat-like_dom_sf"/>
</dbReference>
<dbReference type="PANTHER" id="PTHR22840">
    <property type="entry name" value="WD REPEAT-CONTAINING PROTEIN 36"/>
    <property type="match status" value="1"/>
</dbReference>
<dbReference type="Proteomes" id="UP000288805">
    <property type="component" value="Unassembled WGS sequence"/>
</dbReference>
<accession>A0A438DEB0</accession>
<dbReference type="InterPro" id="IPR036322">
    <property type="entry name" value="WD40_repeat_dom_sf"/>
</dbReference>
<evidence type="ECO:0000313" key="3">
    <source>
        <dbReference type="Proteomes" id="UP000288805"/>
    </source>
</evidence>
<keyword evidence="1" id="KW-0812">Transmembrane</keyword>
<organism evidence="2 3">
    <name type="scientific">Vitis vinifera</name>
    <name type="common">Grape</name>
    <dbReference type="NCBI Taxonomy" id="29760"/>
    <lineage>
        <taxon>Eukaryota</taxon>
        <taxon>Viridiplantae</taxon>
        <taxon>Streptophyta</taxon>
        <taxon>Embryophyta</taxon>
        <taxon>Tracheophyta</taxon>
        <taxon>Spermatophyta</taxon>
        <taxon>Magnoliopsida</taxon>
        <taxon>eudicotyledons</taxon>
        <taxon>Gunneridae</taxon>
        <taxon>Pentapetalae</taxon>
        <taxon>rosids</taxon>
        <taxon>Vitales</taxon>
        <taxon>Vitaceae</taxon>
        <taxon>Viteae</taxon>
        <taxon>Vitis</taxon>
    </lineage>
</organism>
<evidence type="ECO:0000313" key="2">
    <source>
        <dbReference type="EMBL" id="RVW33768.1"/>
    </source>
</evidence>
<proteinExistence type="predicted"/>
<dbReference type="Gene3D" id="2.130.10.10">
    <property type="entry name" value="YVTN repeat-like/Quinoprotein amine dehydrogenase"/>
    <property type="match status" value="1"/>
</dbReference>
<feature type="transmembrane region" description="Helical" evidence="1">
    <location>
        <begin position="311"/>
        <end position="329"/>
    </location>
</feature>
<keyword evidence="1" id="KW-1133">Transmembrane helix</keyword>